<dbReference type="Proteomes" id="UP000001540">
    <property type="component" value="Segment"/>
</dbReference>
<sequence>MPLNGGGSIYPYGLPRYLFFGKNYENKYLKVNT</sequence>
<protein>
    <submittedName>
        <fullName evidence="1">ORF450</fullName>
    </submittedName>
</protein>
<proteinExistence type="predicted"/>
<accession>Q4Z9N3</accession>
<organism evidence="1 2">
    <name type="scientific">Staphylococcus phage G1</name>
    <dbReference type="NCBI Taxonomy" id="2908166"/>
    <lineage>
        <taxon>Viruses</taxon>
        <taxon>Duplodnaviria</taxon>
        <taxon>Heunggongvirae</taxon>
        <taxon>Uroviricota</taxon>
        <taxon>Caudoviricetes</taxon>
        <taxon>Herelleviridae</taxon>
        <taxon>Twortvirinae</taxon>
        <taxon>Kayvirus</taxon>
        <taxon>Kayvirus G1</taxon>
    </lineage>
</organism>
<dbReference type="RefSeq" id="YP_241043.1">
    <property type="nucleotide sequence ID" value="NC_007066.1"/>
</dbReference>
<reference evidence="1 2" key="1">
    <citation type="journal article" date="2005" name="Proc. Natl. Acad. Sci. U.S.A.">
        <title>The complete genomes and proteomes of 27 Staphylococcus aureus bacteriophages.</title>
        <authorList>
            <person name="Kwan T."/>
            <person name="Liu J."/>
            <person name="Dubow M."/>
            <person name="Gros P."/>
            <person name="Pelletier J."/>
        </authorList>
    </citation>
    <scope>NUCLEOTIDE SEQUENCE</scope>
</reference>
<evidence type="ECO:0000313" key="1">
    <source>
        <dbReference type="EMBL" id="AAX92296.1"/>
    </source>
</evidence>
<dbReference type="KEGG" id="vg:5132650"/>
<dbReference type="GeneID" id="5132650"/>
<evidence type="ECO:0000313" key="2">
    <source>
        <dbReference type="Proteomes" id="UP000001540"/>
    </source>
</evidence>
<name>Q4Z9N3_9CAUD</name>
<keyword evidence="2" id="KW-1185">Reference proteome</keyword>
<dbReference type="EMBL" id="AY954969">
    <property type="protein sequence ID" value="AAX92296.1"/>
    <property type="molecule type" value="Genomic_DNA"/>
</dbReference>